<gene>
    <name evidence="2" type="ORF">EGYM00163_LOCUS34816</name>
</gene>
<feature type="region of interest" description="Disordered" evidence="1">
    <location>
        <begin position="40"/>
        <end position="71"/>
    </location>
</feature>
<proteinExistence type="predicted"/>
<sequence>MCFGHGSGLDGFDRPLWGACAVPALCLRCGTRKAILDPFPPHGHGDRSHYRVPRHTGLPQTLPQSKTSDNELRQSVFPTKIAGSVSKSAGCCPVDVAPPGGEGGDRGGHGHAHSLWGAVRARCRTAPFGVRQWNPLTDGP</sequence>
<dbReference type="AlphaFoldDB" id="A0A7S4LE92"/>
<organism evidence="2">
    <name type="scientific">Eutreptiella gymnastica</name>
    <dbReference type="NCBI Taxonomy" id="73025"/>
    <lineage>
        <taxon>Eukaryota</taxon>
        <taxon>Discoba</taxon>
        <taxon>Euglenozoa</taxon>
        <taxon>Euglenida</taxon>
        <taxon>Spirocuta</taxon>
        <taxon>Euglenophyceae</taxon>
        <taxon>Eutreptiales</taxon>
        <taxon>Eutreptiaceae</taxon>
        <taxon>Eutreptiella</taxon>
    </lineage>
</organism>
<protein>
    <submittedName>
        <fullName evidence="2">Uncharacterized protein</fullName>
    </submittedName>
</protein>
<feature type="compositionally biased region" description="Polar residues" evidence="1">
    <location>
        <begin position="58"/>
        <end position="67"/>
    </location>
</feature>
<evidence type="ECO:0000313" key="2">
    <source>
        <dbReference type="EMBL" id="CAE0823613.1"/>
    </source>
</evidence>
<evidence type="ECO:0000256" key="1">
    <source>
        <dbReference type="SAM" id="MobiDB-lite"/>
    </source>
</evidence>
<accession>A0A7S4LE92</accession>
<dbReference type="EMBL" id="HBJA01100990">
    <property type="protein sequence ID" value="CAE0823613.1"/>
    <property type="molecule type" value="Transcribed_RNA"/>
</dbReference>
<reference evidence="2" key="1">
    <citation type="submission" date="2021-01" db="EMBL/GenBank/DDBJ databases">
        <authorList>
            <person name="Corre E."/>
            <person name="Pelletier E."/>
            <person name="Niang G."/>
            <person name="Scheremetjew M."/>
            <person name="Finn R."/>
            <person name="Kale V."/>
            <person name="Holt S."/>
            <person name="Cochrane G."/>
            <person name="Meng A."/>
            <person name="Brown T."/>
            <person name="Cohen L."/>
        </authorList>
    </citation>
    <scope>NUCLEOTIDE SEQUENCE</scope>
    <source>
        <strain evidence="2">CCMP1594</strain>
    </source>
</reference>
<name>A0A7S4LE92_9EUGL</name>